<gene>
    <name evidence="1" type="ORF">JK363_22840</name>
</gene>
<protein>
    <submittedName>
        <fullName evidence="1">Trypsin-like peptidase domain-containing protein</fullName>
    </submittedName>
</protein>
<reference evidence="1 2" key="1">
    <citation type="submission" date="2021-01" db="EMBL/GenBank/DDBJ databases">
        <title>WGS of actinomycetes isolated from Thailand.</title>
        <authorList>
            <person name="Thawai C."/>
        </authorList>
    </citation>
    <scope>NUCLEOTIDE SEQUENCE [LARGE SCALE GENOMIC DNA]</scope>
    <source>
        <strain evidence="1 2">CA1R205</strain>
    </source>
</reference>
<accession>A0ABS1NH95</accession>
<evidence type="ECO:0000313" key="1">
    <source>
        <dbReference type="EMBL" id="MBL1099453.1"/>
    </source>
</evidence>
<dbReference type="Pfam" id="PF13365">
    <property type="entry name" value="Trypsin_2"/>
    <property type="match status" value="1"/>
</dbReference>
<dbReference type="Gene3D" id="2.40.10.120">
    <property type="match status" value="1"/>
</dbReference>
<dbReference type="EMBL" id="JAERRF010000013">
    <property type="protein sequence ID" value="MBL1099453.1"/>
    <property type="molecule type" value="Genomic_DNA"/>
</dbReference>
<organism evidence="1 2">
    <name type="scientific">Streptomyces coffeae</name>
    <dbReference type="NCBI Taxonomy" id="621382"/>
    <lineage>
        <taxon>Bacteria</taxon>
        <taxon>Bacillati</taxon>
        <taxon>Actinomycetota</taxon>
        <taxon>Actinomycetes</taxon>
        <taxon>Kitasatosporales</taxon>
        <taxon>Streptomycetaceae</taxon>
        <taxon>Streptomyces</taxon>
    </lineage>
</organism>
<dbReference type="Proteomes" id="UP000634229">
    <property type="component" value="Unassembled WGS sequence"/>
</dbReference>
<keyword evidence="2" id="KW-1185">Reference proteome</keyword>
<name>A0ABS1NH95_9ACTN</name>
<evidence type="ECO:0000313" key="2">
    <source>
        <dbReference type="Proteomes" id="UP000634229"/>
    </source>
</evidence>
<comment type="caution">
    <text evidence="1">The sequence shown here is derived from an EMBL/GenBank/DDBJ whole genome shotgun (WGS) entry which is preliminary data.</text>
</comment>
<sequence>MGVERGIPADDPFYGGTWRVRIRSAAGEVLGAGILLGSDTVLTCAHVIPDDGGVPPATPVLVDLVGVHDARPVSARVAEGCWVPQLPDSCGDVALLRLSEPQPAEHAAPLYRLPPLPGRPVSMFGFPEDNPSGLWFTARIIGTAGPRSEWVQLNGDVVRLGFSGAGVRDEVGRHIIGMIVSRYDDSSRVPSAERQRFSYMVPVETIVRHLPGVRRWVSGDRGVDPPLVSQLVGKVQDIGFAQRLALWLRRGGLAGREGIADVETVVIADGDSDRYEALSRAVTLADRELSGGHEEAVSAAPHGTVPPIGSLDLAIDVTGWSDTDVARRVADRMDLRADGDTSPLSRIQAGAVPLTIVAVGLDRAADQEALVRFMRVLADRGSRLMLVFRDPGAPGLRLAEELFRPDPARVDAWLEELAASVARAGEREREAAERGARFAELSGPRQDASGLRINLLRLRGDPELRSHRIVAKLAAFEHAVRTVGGRAEATLRAAAAQQAAVEELRGLLAAYAAMLGAMAASERAELFPLQRAAHALLDAVPCDVPEARRAVDRFVHAVHTPAGEPERTPEGGPS</sequence>
<proteinExistence type="predicted"/>
<dbReference type="InterPro" id="IPR009003">
    <property type="entry name" value="Peptidase_S1_PA"/>
</dbReference>
<dbReference type="SUPFAM" id="SSF50494">
    <property type="entry name" value="Trypsin-like serine proteases"/>
    <property type="match status" value="1"/>
</dbReference>